<dbReference type="FunFam" id="2.30.180.10:FF:000014">
    <property type="entry name" value="Stabilin 1"/>
    <property type="match status" value="3"/>
</dbReference>
<reference evidence="3 4" key="1">
    <citation type="submission" date="2016-10" db="EMBL/GenBank/DDBJ databases">
        <authorList>
            <person name="de Groot N.N."/>
        </authorList>
    </citation>
    <scope>NUCLEOTIDE SEQUENCE [LARGE SCALE GENOMIC DNA]</scope>
    <source>
        <strain evidence="3 4">DSM 25232</strain>
    </source>
</reference>
<dbReference type="RefSeq" id="WP_091411286.1">
    <property type="nucleotide sequence ID" value="NZ_FOAB01000007.1"/>
</dbReference>
<evidence type="ECO:0000256" key="1">
    <source>
        <dbReference type="SAM" id="SignalP"/>
    </source>
</evidence>
<protein>
    <submittedName>
        <fullName evidence="3">Uncaracterized surface protein containing fasciclin (FAS1) repeats</fullName>
    </submittedName>
</protein>
<dbReference type="SMART" id="SM00554">
    <property type="entry name" value="FAS1"/>
    <property type="match status" value="4"/>
</dbReference>
<dbReference type="AlphaFoldDB" id="A0A1H7UKZ9"/>
<feature type="domain" description="FAS1" evidence="2">
    <location>
        <begin position="200"/>
        <end position="326"/>
    </location>
</feature>
<feature type="domain" description="FAS1" evidence="2">
    <location>
        <begin position="596"/>
        <end position="721"/>
    </location>
</feature>
<dbReference type="InterPro" id="IPR000782">
    <property type="entry name" value="FAS1_domain"/>
</dbReference>
<organism evidence="3 4">
    <name type="scientific">Aquimarina amphilecti</name>
    <dbReference type="NCBI Taxonomy" id="1038014"/>
    <lineage>
        <taxon>Bacteria</taxon>
        <taxon>Pseudomonadati</taxon>
        <taxon>Bacteroidota</taxon>
        <taxon>Flavobacteriia</taxon>
        <taxon>Flavobacteriales</taxon>
        <taxon>Flavobacteriaceae</taxon>
        <taxon>Aquimarina</taxon>
    </lineage>
</organism>
<feature type="chain" id="PRO_5011468507" evidence="1">
    <location>
        <begin position="24"/>
        <end position="726"/>
    </location>
</feature>
<dbReference type="Proteomes" id="UP000198521">
    <property type="component" value="Unassembled WGS sequence"/>
</dbReference>
<keyword evidence="1" id="KW-0732">Signal</keyword>
<dbReference type="STRING" id="1038014.SAMN04487910_3756"/>
<dbReference type="Pfam" id="PF02469">
    <property type="entry name" value="Fasciclin"/>
    <property type="match status" value="4"/>
</dbReference>
<proteinExistence type="predicted"/>
<dbReference type="PANTHER" id="PTHR10900">
    <property type="entry name" value="PERIOSTIN-RELATED"/>
    <property type="match status" value="1"/>
</dbReference>
<dbReference type="GO" id="GO:0005615">
    <property type="term" value="C:extracellular space"/>
    <property type="evidence" value="ECO:0007669"/>
    <property type="project" value="TreeGrafter"/>
</dbReference>
<feature type="domain" description="FAS1" evidence="2">
    <location>
        <begin position="334"/>
        <end position="459"/>
    </location>
</feature>
<feature type="domain" description="FAS1" evidence="2">
    <location>
        <begin position="465"/>
        <end position="590"/>
    </location>
</feature>
<dbReference type="EMBL" id="FOAB01000007">
    <property type="protein sequence ID" value="SEL96987.1"/>
    <property type="molecule type" value="Genomic_DNA"/>
</dbReference>
<accession>A0A1H7UKZ9</accession>
<dbReference type="InterPro" id="IPR036378">
    <property type="entry name" value="FAS1_dom_sf"/>
</dbReference>
<evidence type="ECO:0000313" key="4">
    <source>
        <dbReference type="Proteomes" id="UP000198521"/>
    </source>
</evidence>
<gene>
    <name evidence="3" type="ORF">SAMN04487910_3756</name>
</gene>
<name>A0A1H7UKZ9_AQUAM</name>
<evidence type="ECO:0000259" key="2">
    <source>
        <dbReference type="PROSITE" id="PS50213"/>
    </source>
</evidence>
<dbReference type="FunFam" id="2.30.180.10:FF:000032">
    <property type="entry name" value="Fasciclin domain-containing protein, putative"/>
    <property type="match status" value="1"/>
</dbReference>
<keyword evidence="4" id="KW-1185">Reference proteome</keyword>
<dbReference type="OrthoDB" id="9800666at2"/>
<dbReference type="SUPFAM" id="SSF82153">
    <property type="entry name" value="FAS1 domain"/>
    <property type="match status" value="4"/>
</dbReference>
<dbReference type="PANTHER" id="PTHR10900:SF77">
    <property type="entry name" value="FI19380P1"/>
    <property type="match status" value="1"/>
</dbReference>
<dbReference type="PROSITE" id="PS51257">
    <property type="entry name" value="PROKAR_LIPOPROTEIN"/>
    <property type="match status" value="1"/>
</dbReference>
<sequence length="726" mass="76936">MKTLIKRLTVPFLCLFLTNFIISCQNDNNELDPENPEQIEFEESKIISFDEVEEMTQNIIDGELLEPVNEDGAFGSSKDSRLDISRERRVYDFSATVNSGSGAGTDITGKLRLNFTLYHASFTIVRGNLVLPDGTKARTRGAIISDGIVYLIINPPGRNLIFGIGRVDENGDLQGHFRIFGNGIGLGDWNAELVKTIFPDKTVVDLIVEDERFTSLVGALQATDLVAPLSGEGPFTVFAPTDEAFAALDEVPELEVLKQVLLYHVASGRFNTPRLLREEMIETLQGEDIKVSLDENNEIVINDMVKLLSANIGGSNGVIQIIDAVLIPPSFQPLPSIVEIAVATPELSTLVGALQAADLVETLSGEGPFTVFAPTNDAFAALDAIPSGDALTEVLLYHVAAGKFTAEDLIAGQTVTTVQGDEVTVEMIDGEVLLNGSIKVLIADIEASNGIVHVIDGVLLPPADLQSIVEIAVATPELSTLVGALQAADLVETLNGEGPFTVFAPTNDAFAALDAIPGGDALKEVLLYHVAVGKFTAEDLIAGQTVTTVQGDEVTVEMIDGEVLLNGSIKVLLADIEASNGIVHVIDGVLLPPADLQSIVEIAVGTPELSTLVGALQAADLVETLNGEGPFTVFAPTNDAFAALDAIPGGNALTEVLLYHVASGKFTADDLLAGQTVTTVQGDEITIEMIDGQVFINEIIRVDIANIEASNGIIHVINGVLIPPSL</sequence>
<dbReference type="Gene3D" id="2.30.180.10">
    <property type="entry name" value="FAS1 domain"/>
    <property type="match status" value="4"/>
</dbReference>
<dbReference type="InterPro" id="IPR050904">
    <property type="entry name" value="Adhesion/Biosynth-related"/>
</dbReference>
<feature type="signal peptide" evidence="1">
    <location>
        <begin position="1"/>
        <end position="23"/>
    </location>
</feature>
<evidence type="ECO:0000313" key="3">
    <source>
        <dbReference type="EMBL" id="SEL96987.1"/>
    </source>
</evidence>
<dbReference type="PROSITE" id="PS50213">
    <property type="entry name" value="FAS1"/>
    <property type="match status" value="4"/>
</dbReference>